<keyword evidence="15" id="KW-0812">Transmembrane</keyword>
<name>A0A482VL15_ASBVE</name>
<dbReference type="OrthoDB" id="443634at2759"/>
<dbReference type="Pfam" id="PF15901">
    <property type="entry name" value="Sortilin_C"/>
    <property type="match status" value="1"/>
</dbReference>
<protein>
    <recommendedName>
        <fullName evidence="10">Sortilin-related receptor</fullName>
    </recommendedName>
    <alternativeName>
        <fullName evidence="27">Low-density lipoprotein receptor relative with 11 ligand-binding repeats</fullName>
    </alternativeName>
    <alternativeName>
        <fullName evidence="28">Sorting protein-related receptor containing LDLR class A repeats</fullName>
    </alternativeName>
</protein>
<keyword evidence="33" id="KW-1185">Reference proteome</keyword>
<reference evidence="32 33" key="1">
    <citation type="submission" date="2017-03" db="EMBL/GenBank/DDBJ databases">
        <title>Genome of the blue death feigning beetle - Asbolus verrucosus.</title>
        <authorList>
            <person name="Rider S.D."/>
        </authorList>
    </citation>
    <scope>NUCLEOTIDE SEQUENCE [LARGE SCALE GENOMIC DNA]</scope>
    <source>
        <strain evidence="32">Butters</strain>
        <tissue evidence="32">Head and leg muscle</tissue>
    </source>
</reference>
<keyword evidence="25" id="KW-0325">Glycoprotein</keyword>
<evidence type="ECO:0000313" key="32">
    <source>
        <dbReference type="EMBL" id="RZC33374.1"/>
    </source>
</evidence>
<dbReference type="GO" id="GO:0031901">
    <property type="term" value="C:early endosome membrane"/>
    <property type="evidence" value="ECO:0007669"/>
    <property type="project" value="UniProtKB-SubCell"/>
</dbReference>
<feature type="disulfide bond" evidence="29">
    <location>
        <begin position="1220"/>
        <end position="1238"/>
    </location>
</feature>
<accession>A0A482VL15</accession>
<dbReference type="InterPro" id="IPR006581">
    <property type="entry name" value="VPS10"/>
</dbReference>
<dbReference type="Pfam" id="PF00041">
    <property type="entry name" value="fn3"/>
    <property type="match status" value="1"/>
</dbReference>
<evidence type="ECO:0000256" key="16">
    <source>
        <dbReference type="ARBA" id="ARBA00022729"/>
    </source>
</evidence>
<dbReference type="PANTHER" id="PTHR12106:SF27">
    <property type="entry name" value="SORTILIN-RELATED RECEPTOR"/>
    <property type="match status" value="1"/>
</dbReference>
<evidence type="ECO:0000256" key="20">
    <source>
        <dbReference type="ARBA" id="ARBA00022989"/>
    </source>
</evidence>
<dbReference type="InterPro" id="IPR000033">
    <property type="entry name" value="LDLR_classB_rpt"/>
</dbReference>
<feature type="disulfide bond" evidence="29">
    <location>
        <begin position="1034"/>
        <end position="1052"/>
    </location>
</feature>
<dbReference type="PRINTS" id="PR00261">
    <property type="entry name" value="LDLRECEPTOR"/>
</dbReference>
<evidence type="ECO:0000313" key="33">
    <source>
        <dbReference type="Proteomes" id="UP000292052"/>
    </source>
</evidence>
<feature type="disulfide bond" evidence="29">
    <location>
        <begin position="1311"/>
        <end position="1326"/>
    </location>
</feature>
<dbReference type="SUPFAM" id="SSF110296">
    <property type="entry name" value="Oligoxyloglucan reducing end-specific cellobiohydrolase"/>
    <property type="match status" value="1"/>
</dbReference>
<organism evidence="32 33">
    <name type="scientific">Asbolus verrucosus</name>
    <name type="common">Desert ironclad beetle</name>
    <dbReference type="NCBI Taxonomy" id="1661398"/>
    <lineage>
        <taxon>Eukaryota</taxon>
        <taxon>Metazoa</taxon>
        <taxon>Ecdysozoa</taxon>
        <taxon>Arthropoda</taxon>
        <taxon>Hexapoda</taxon>
        <taxon>Insecta</taxon>
        <taxon>Pterygota</taxon>
        <taxon>Neoptera</taxon>
        <taxon>Endopterygota</taxon>
        <taxon>Coleoptera</taxon>
        <taxon>Polyphaga</taxon>
        <taxon>Cucujiformia</taxon>
        <taxon>Tenebrionidae</taxon>
        <taxon>Pimeliinae</taxon>
        <taxon>Asbolus</taxon>
    </lineage>
</organism>
<keyword evidence="14" id="KW-0254">Endocytosis</keyword>
<keyword evidence="19" id="KW-0256">Endoplasmic reticulum</keyword>
<feature type="disulfide bond" evidence="29">
    <location>
        <begin position="1027"/>
        <end position="1039"/>
    </location>
</feature>
<keyword evidence="12" id="KW-1003">Cell membrane</keyword>
<dbReference type="SUPFAM" id="SSF63825">
    <property type="entry name" value="YWTD domain"/>
    <property type="match status" value="1"/>
</dbReference>
<evidence type="ECO:0000256" key="14">
    <source>
        <dbReference type="ARBA" id="ARBA00022583"/>
    </source>
</evidence>
<dbReference type="SMART" id="SM00192">
    <property type="entry name" value="LDLa"/>
    <property type="match status" value="8"/>
</dbReference>
<dbReference type="GO" id="GO:0005794">
    <property type="term" value="C:Golgi apparatus"/>
    <property type="evidence" value="ECO:0007669"/>
    <property type="project" value="UniProtKB-SubCell"/>
</dbReference>
<evidence type="ECO:0000256" key="7">
    <source>
        <dbReference type="ARBA" id="ARBA00004545"/>
    </source>
</evidence>
<dbReference type="FunFam" id="2.120.10.30:FF:000241">
    <property type="entry name" value="Low-density lipoprotein receptor-related protein 6"/>
    <property type="match status" value="1"/>
</dbReference>
<dbReference type="Gene3D" id="2.40.128.620">
    <property type="match status" value="1"/>
</dbReference>
<evidence type="ECO:0000256" key="21">
    <source>
        <dbReference type="ARBA" id="ARBA00023034"/>
    </source>
</evidence>
<sequence>MTFLNDTHLMLMVHYAGEGSDVIIILARYPTPNSNPSAVYISYDYGDTFVNKTDHFKLSDGSFATLEKLLYHPKYNTHYMFVDMKKNVLFVTTNYGREIKRIDLAFSLSHGLRFSESQPSVFAVLDPIQKLWVSEDFGSSFREAQNSVKKFFWIGQTLVVQRMESSGHSSILYSSDLFTNKSITVYATDVKDFFVKDDYLFSTKRTEKGVLELYVSYKLGKKLKCVFDTRLDQTGYFVFDITNNRALVVVTYSNTTSHLYFSENLDNTEGVIRFSLSLEDIFYYSPNAVYDDRIHDFSEEPFADIYKVKGVYGIYIASRIVSKPQTENLAKQHLGSVITFDHGRSWRLIKPPERDANGESIYCFIVNNCSLHLAQKFSQIGPNTKSPDILSSKSAPGILMATGVIGDSLNGEYGVYISEDAGLTWKHSLRKMHFYQMGDHGGVLVAVKHFQSGGTRHFLYSTDEGENWKETHFYGQNIRIYAIMTESDEKTAEFIMFGLSLQDRRWWIFKFDLIEAFTSNCSKDDYRMWLPGQNDENRNYIPCALGQRLTHQRRIPHANCYNGLGFNASISMTSCECDANDYECDFGFVRSEKSGNCIRNATVLVDPYKAPSSCKPGYRKMQGDVCVSGFENQYLPEEIPCPDHEAQDFLLVAQQARISRFNLATKTLEELPIKNLKNVTAVDFDVRNNCAYWVDVDAISRQCLNDSEAEILISDDFEFVKSIALDWISNTLYFADERKSKIELIRTDINHSGRMRRTILGRDHMKKPGSIALHPKLGYIFWTDWSVEKSSVNRANLDGSNVLKLFGSPRGEQPNDIAIDYIAERIYWGDVLQNYIASSDLHGDYFKLIVSHDDMTSHPFALTVLKNNIYWNVWKRNAVFIADKDSFQGAEILQEQLPGLADLKSFGHGIQVGTNDCANTTCRYICVGRPKNRILVETTRLGAGMVFAYPSSGNVMERMTVAILLMRRTVKYQHAHRALSYAGLADVCQIFGVRFSSAAISVTVNRCDDERDCSDGSDELNCSKKNCTDGQFTCLDGRCISQRWKCDGENDCRDGSDETNCKLSKPHPCTNNQFTCKSGGICIPRTWRCDKDKDCSDGSDEIGCEKNHCLDTEIACGPLASPCISSKWVCDGDKDCPHGEDENNCTTSTIEVSIPKNFTCAEWMLKCSNQNCIPYWWKCDGSDDCGDGSDEVDCSKTKTSTTPSPQFTSVLPPPCNGFQCPNKRCILLSWVCDGTKDCPGGEDESDCKSCTKDEFKCHKDRKCVPLSAVCNHVADCSDGSDELVCDANKSNCSVGHFPCDGDSCLPLTYRCDGKTDCKDHLDELNCGNVSRVYQVLYMGVNRRDGNESSLFLFWWMSRPKVKLEFMPSISKAGENLWMNQSWIDSTEYAFTNLQPNTKYNMTVYIRVQNTEIVFPPAKYFVVSTEEGIPSAPWNVTAKQSDGSHVLISWKTPSHPNGEIKGYQICWFPPLPPTKLKLNGNKTVHLLFGEFQPTVQYSFYVIAHNGKYESNSSDITKLIFERDSNLGQVEDLKFEAESAMLSWNYNKTVEGFNVEIVTETPYPKLPSMTTKTNNITINNLAPGVKYSFKIYPYRKSFVGDESSIQVITTGTPLPEVPLVQGILVRQMGTTVALSWGRPTDSRSATWVYGVYYGINEEELLETDFVAEPKLQTTNLTAIVNNLQACETYTFKIGVVNPYGYGPLSSSHAEVTTSWSTKAPPKKLIVSADSGNPLKIKVEWSPPCLSLVGRVSKHQTWNFRKSDLSHEFDITYGAVYDISVATDDPAAIYTSNLTYYAPPTPSQ</sequence>
<dbReference type="EMBL" id="QDEB01089341">
    <property type="protein sequence ID" value="RZC33374.1"/>
    <property type="molecule type" value="Genomic_DNA"/>
</dbReference>
<evidence type="ECO:0000256" key="28">
    <source>
        <dbReference type="ARBA" id="ARBA00032450"/>
    </source>
</evidence>
<keyword evidence="26" id="KW-0968">Cytoplasmic vesicle</keyword>
<comment type="subcellular location">
    <subcellularLocation>
        <location evidence="4">Cell membrane</location>
        <topology evidence="4">Single-pass type I membrane protein</topology>
    </subcellularLocation>
    <subcellularLocation>
        <location evidence="3">Cytoplasmic vesicle</location>
        <location evidence="3">Secretory vesicle membrane</location>
        <topology evidence="3">Single-pass type I membrane protein</topology>
    </subcellularLocation>
    <subcellularLocation>
        <location evidence="2">Early endosome membrane</location>
        <topology evidence="2">Single-pass type I membrane protein</topology>
    </subcellularLocation>
    <subcellularLocation>
        <location evidence="1">Endoplasmic reticulum membrane</location>
        <topology evidence="1">Single-pass type I membrane protein</topology>
    </subcellularLocation>
    <subcellularLocation>
        <location evidence="7">Endosome</location>
        <location evidence="7">Multivesicular body membrane</location>
        <topology evidence="7">Single-pass type I membrane protein</topology>
    </subcellularLocation>
    <subcellularLocation>
        <location evidence="5">Golgi apparatus</location>
        <location evidence="5">trans-Golgi network membrane</location>
        <topology evidence="5">Single-pass type I membrane protein</topology>
    </subcellularLocation>
    <subcellularLocation>
        <location evidence="6">Recycling endosome membrane</location>
        <topology evidence="6">Single-pass type I membrane protein</topology>
    </subcellularLocation>
</comment>
<evidence type="ECO:0000256" key="13">
    <source>
        <dbReference type="ARBA" id="ARBA00022536"/>
    </source>
</evidence>
<keyword evidence="17" id="KW-0677">Repeat</keyword>
<dbReference type="InterPro" id="IPR031777">
    <property type="entry name" value="Sortilin_C"/>
</dbReference>
<evidence type="ECO:0000259" key="31">
    <source>
        <dbReference type="PROSITE" id="PS50853"/>
    </source>
</evidence>
<evidence type="ECO:0000256" key="9">
    <source>
        <dbReference type="ARBA" id="ARBA00009939"/>
    </source>
</evidence>
<evidence type="ECO:0000256" key="8">
    <source>
        <dbReference type="ARBA" id="ARBA00007041"/>
    </source>
</evidence>
<feature type="disulfide bond" evidence="29">
    <location>
        <begin position="1179"/>
        <end position="1194"/>
    </location>
</feature>
<dbReference type="InterPro" id="IPR011042">
    <property type="entry name" value="6-blade_b-propeller_TolB-like"/>
</dbReference>
<dbReference type="InterPro" id="IPR031778">
    <property type="entry name" value="Sortilin_N"/>
</dbReference>
<dbReference type="SUPFAM" id="SSF57424">
    <property type="entry name" value="LDL receptor-like module"/>
    <property type="match status" value="7"/>
</dbReference>
<dbReference type="Pfam" id="PF25814">
    <property type="entry name" value="fn3_SORL1"/>
    <property type="match status" value="1"/>
</dbReference>
<dbReference type="PANTHER" id="PTHR12106">
    <property type="entry name" value="SORTILIN RELATED"/>
    <property type="match status" value="1"/>
</dbReference>
<dbReference type="PROSITE" id="PS01209">
    <property type="entry name" value="LDLRA_1"/>
    <property type="match status" value="5"/>
</dbReference>
<feature type="domain" description="Fibronectin type-III" evidence="31">
    <location>
        <begin position="1613"/>
        <end position="1714"/>
    </location>
</feature>
<evidence type="ECO:0000256" key="18">
    <source>
        <dbReference type="ARBA" id="ARBA00022753"/>
    </source>
</evidence>
<evidence type="ECO:0000256" key="4">
    <source>
        <dbReference type="ARBA" id="ARBA00004251"/>
    </source>
</evidence>
<dbReference type="InterPro" id="IPR036116">
    <property type="entry name" value="FN3_sf"/>
</dbReference>
<feature type="domain" description="Fibronectin type-III" evidence="31">
    <location>
        <begin position="1431"/>
        <end position="1522"/>
    </location>
</feature>
<dbReference type="InterPro" id="IPR015943">
    <property type="entry name" value="WD40/YVTN_repeat-like_dom_sf"/>
</dbReference>
<dbReference type="Gene3D" id="2.60.40.10">
    <property type="entry name" value="Immunoglobulins"/>
    <property type="match status" value="3"/>
</dbReference>
<feature type="disulfide bond" evidence="29">
    <location>
        <begin position="1299"/>
        <end position="1317"/>
    </location>
</feature>
<keyword evidence="13" id="KW-0245">EGF-like domain</keyword>
<dbReference type="InterPro" id="IPR003961">
    <property type="entry name" value="FN3_dom"/>
</dbReference>
<evidence type="ECO:0000256" key="29">
    <source>
        <dbReference type="PROSITE-ProRule" id="PRU00124"/>
    </source>
</evidence>
<dbReference type="Gene3D" id="2.10.70.80">
    <property type="match status" value="1"/>
</dbReference>
<evidence type="ECO:0000256" key="10">
    <source>
        <dbReference type="ARBA" id="ARBA00013467"/>
    </source>
</evidence>
<dbReference type="InterPro" id="IPR057841">
    <property type="entry name" value="FN3_SORL1"/>
</dbReference>
<evidence type="ECO:0000256" key="26">
    <source>
        <dbReference type="ARBA" id="ARBA00023329"/>
    </source>
</evidence>
<dbReference type="SUPFAM" id="SSF49265">
    <property type="entry name" value="Fibronectin type III"/>
    <property type="match status" value="2"/>
</dbReference>
<feature type="disulfide bond" evidence="29">
    <location>
        <begin position="1160"/>
        <end position="1172"/>
    </location>
</feature>
<evidence type="ECO:0000256" key="24">
    <source>
        <dbReference type="ARBA" id="ARBA00023170"/>
    </source>
</evidence>
<dbReference type="InterPro" id="IPR050310">
    <property type="entry name" value="VPS10-sortilin"/>
</dbReference>
<dbReference type="Gene3D" id="2.120.10.30">
    <property type="entry name" value="TolB, C-terminal domain"/>
    <property type="match status" value="1"/>
</dbReference>
<dbReference type="GO" id="GO:0055038">
    <property type="term" value="C:recycling endosome membrane"/>
    <property type="evidence" value="ECO:0007669"/>
    <property type="project" value="UniProtKB-SubCell"/>
</dbReference>
<dbReference type="CDD" id="cd00112">
    <property type="entry name" value="LDLa"/>
    <property type="match status" value="8"/>
</dbReference>
<dbReference type="InterPro" id="IPR013783">
    <property type="entry name" value="Ig-like_fold"/>
</dbReference>
<keyword evidence="11" id="KW-0813">Transport</keyword>
<dbReference type="Pfam" id="PF00058">
    <property type="entry name" value="Ldl_recept_b"/>
    <property type="match status" value="1"/>
</dbReference>
<evidence type="ECO:0000256" key="12">
    <source>
        <dbReference type="ARBA" id="ARBA00022475"/>
    </source>
</evidence>
<dbReference type="FunFam" id="4.10.400.10:FF:000088">
    <property type="entry name" value="Heparan sulfate proteoglycan 2"/>
    <property type="match status" value="1"/>
</dbReference>
<dbReference type="InterPro" id="IPR023415">
    <property type="entry name" value="LDLR_class-A_CS"/>
</dbReference>
<feature type="disulfide bond" evidence="29">
    <location>
        <begin position="1232"/>
        <end position="1247"/>
    </location>
</feature>
<dbReference type="FunFam" id="4.10.400.10:FF:000024">
    <property type="entry name" value="Low-density lipoprotein RecePtor related"/>
    <property type="match status" value="1"/>
</dbReference>
<evidence type="ECO:0000256" key="25">
    <source>
        <dbReference type="ARBA" id="ARBA00023180"/>
    </source>
</evidence>
<evidence type="ECO:0000256" key="22">
    <source>
        <dbReference type="ARBA" id="ARBA00023136"/>
    </source>
</evidence>
<feature type="disulfide bond" evidence="29">
    <location>
        <begin position="1270"/>
        <end position="1285"/>
    </location>
</feature>
<dbReference type="GO" id="GO:0006897">
    <property type="term" value="P:endocytosis"/>
    <property type="evidence" value="ECO:0007669"/>
    <property type="project" value="UniProtKB-KW"/>
</dbReference>
<evidence type="ECO:0000256" key="2">
    <source>
        <dbReference type="ARBA" id="ARBA00004158"/>
    </source>
</evidence>
<dbReference type="Gene3D" id="4.10.400.10">
    <property type="entry name" value="Low-density Lipoprotein Receptor"/>
    <property type="match status" value="7"/>
</dbReference>
<evidence type="ECO:0000256" key="19">
    <source>
        <dbReference type="ARBA" id="ARBA00022824"/>
    </source>
</evidence>
<dbReference type="GO" id="GO:0005886">
    <property type="term" value="C:plasma membrane"/>
    <property type="evidence" value="ECO:0007669"/>
    <property type="project" value="UniProtKB-SubCell"/>
</dbReference>
<dbReference type="SMART" id="SM00060">
    <property type="entry name" value="FN3"/>
    <property type="match status" value="4"/>
</dbReference>
<keyword evidence="22" id="KW-0472">Membrane</keyword>
<dbReference type="GO" id="GO:0006892">
    <property type="term" value="P:post-Golgi vesicle-mediated transport"/>
    <property type="evidence" value="ECO:0007669"/>
    <property type="project" value="TreeGrafter"/>
</dbReference>
<dbReference type="PROSITE" id="PS50068">
    <property type="entry name" value="LDLRA_2"/>
    <property type="match status" value="7"/>
</dbReference>
<evidence type="ECO:0000256" key="1">
    <source>
        <dbReference type="ARBA" id="ARBA00004115"/>
    </source>
</evidence>
<dbReference type="Proteomes" id="UP000292052">
    <property type="component" value="Unassembled WGS sequence"/>
</dbReference>
<evidence type="ECO:0000256" key="30">
    <source>
        <dbReference type="PROSITE-ProRule" id="PRU00461"/>
    </source>
</evidence>
<dbReference type="CDD" id="cd00063">
    <property type="entry name" value="FN3"/>
    <property type="match status" value="3"/>
</dbReference>
<evidence type="ECO:0000256" key="6">
    <source>
        <dbReference type="ARBA" id="ARBA00004480"/>
    </source>
</evidence>
<keyword evidence="20" id="KW-1133">Transmembrane helix</keyword>
<keyword evidence="23 29" id="KW-1015">Disulfide bond</keyword>
<dbReference type="Pfam" id="PF15902">
    <property type="entry name" value="Sortilin-Vps10"/>
    <property type="match status" value="1"/>
</dbReference>
<evidence type="ECO:0000256" key="27">
    <source>
        <dbReference type="ARBA" id="ARBA00029896"/>
    </source>
</evidence>
<feature type="repeat" description="LDL-receptor class B" evidence="30">
    <location>
        <begin position="778"/>
        <end position="823"/>
    </location>
</feature>
<feature type="disulfide bond" evidence="29">
    <location>
        <begin position="1292"/>
        <end position="1304"/>
    </location>
</feature>
<dbReference type="GO" id="GO:0005789">
    <property type="term" value="C:endoplasmic reticulum membrane"/>
    <property type="evidence" value="ECO:0007669"/>
    <property type="project" value="UniProtKB-SubCell"/>
</dbReference>
<gene>
    <name evidence="32" type="ORF">BDFB_008472</name>
</gene>
<evidence type="ECO:0000256" key="11">
    <source>
        <dbReference type="ARBA" id="ARBA00022448"/>
    </source>
</evidence>
<evidence type="ECO:0000256" key="23">
    <source>
        <dbReference type="ARBA" id="ARBA00023157"/>
    </source>
</evidence>
<keyword evidence="24" id="KW-0675">Receptor</keyword>
<keyword evidence="18" id="KW-0967">Endosome</keyword>
<evidence type="ECO:0000256" key="3">
    <source>
        <dbReference type="ARBA" id="ARBA00004212"/>
    </source>
</evidence>
<dbReference type="SMART" id="SM00135">
    <property type="entry name" value="LY"/>
    <property type="match status" value="5"/>
</dbReference>
<dbReference type="Gene3D" id="2.130.10.10">
    <property type="entry name" value="YVTN repeat-like/Quinoprotein amine dehydrogenase"/>
    <property type="match status" value="1"/>
</dbReference>
<dbReference type="GO" id="GO:0030658">
    <property type="term" value="C:transport vesicle membrane"/>
    <property type="evidence" value="ECO:0007669"/>
    <property type="project" value="UniProtKB-SubCell"/>
</dbReference>
<feature type="disulfide bond" evidence="29">
    <location>
        <begin position="1089"/>
        <end position="1104"/>
    </location>
</feature>
<comment type="caution">
    <text evidence="29">Lacks conserved residue(s) required for the propagation of feature annotation.</text>
</comment>
<evidence type="ECO:0000256" key="5">
    <source>
        <dbReference type="ARBA" id="ARBA00004393"/>
    </source>
</evidence>
<dbReference type="STRING" id="1661398.A0A482VL15"/>
<keyword evidence="16" id="KW-0732">Signal</keyword>
<feature type="disulfide bond" evidence="29">
    <location>
        <begin position="1046"/>
        <end position="1061"/>
    </location>
</feature>
<evidence type="ECO:0000256" key="15">
    <source>
        <dbReference type="ARBA" id="ARBA00022692"/>
    </source>
</evidence>
<comment type="similarity">
    <text evidence="8">Belongs to the VPS10-related sortilin family. SORL1 subfamily.</text>
</comment>
<dbReference type="Pfam" id="PF00057">
    <property type="entry name" value="Ldl_recept_a"/>
    <property type="match status" value="7"/>
</dbReference>
<dbReference type="GO" id="GO:0032585">
    <property type="term" value="C:multivesicular body membrane"/>
    <property type="evidence" value="ECO:0007669"/>
    <property type="project" value="UniProtKB-SubCell"/>
</dbReference>
<dbReference type="InterPro" id="IPR002172">
    <property type="entry name" value="LDrepeatLR_classA_rpt"/>
</dbReference>
<dbReference type="PROSITE" id="PS50853">
    <property type="entry name" value="FN3"/>
    <property type="match status" value="3"/>
</dbReference>
<dbReference type="InterPro" id="IPR036055">
    <property type="entry name" value="LDL_receptor-like_sf"/>
</dbReference>
<proteinExistence type="inferred from homology"/>
<feature type="domain" description="Fibronectin type-III" evidence="31">
    <location>
        <begin position="1524"/>
        <end position="1611"/>
    </location>
</feature>
<comment type="caution">
    <text evidence="32">The sequence shown here is derived from an EMBL/GenBank/DDBJ whole genome shotgun (WGS) entry which is preliminary data.</text>
</comment>
<keyword evidence="21" id="KW-0333">Golgi apparatus</keyword>
<dbReference type="Gene3D" id="3.30.60.270">
    <property type="match status" value="1"/>
</dbReference>
<feature type="disulfide bond" evidence="29">
    <location>
        <begin position="1130"/>
        <end position="1145"/>
    </location>
</feature>
<dbReference type="SMART" id="SM00602">
    <property type="entry name" value="VPS10"/>
    <property type="match status" value="1"/>
</dbReference>
<evidence type="ECO:0000256" key="17">
    <source>
        <dbReference type="ARBA" id="ARBA00022737"/>
    </source>
</evidence>
<dbReference type="PROSITE" id="PS51120">
    <property type="entry name" value="LDLRB"/>
    <property type="match status" value="1"/>
</dbReference>
<feature type="disulfide bond" evidence="29">
    <location>
        <begin position="1167"/>
        <end position="1185"/>
    </location>
</feature>
<comment type="similarity">
    <text evidence="9">Belongs to the LDLR family.</text>
</comment>